<comment type="similarity">
    <text evidence="2">Belongs to the G-protein coupled receptor 2 family. Adhesion G-protein coupled receptor (ADGR) subfamily.</text>
</comment>
<evidence type="ECO:0000259" key="18">
    <source>
        <dbReference type="PROSITE" id="PS50221"/>
    </source>
</evidence>
<keyword evidence="13" id="KW-0675">Receptor</keyword>
<dbReference type="PRINTS" id="PR01128">
    <property type="entry name" value="EMR1HORMONER"/>
</dbReference>
<keyword evidence="8" id="KW-0106">Calcium</keyword>
<keyword evidence="15" id="KW-0807">Transducer</keyword>
<dbReference type="Proteomes" id="UP000007267">
    <property type="component" value="Unassembled WGS sequence"/>
</dbReference>
<dbReference type="PROSITE" id="PS50261">
    <property type="entry name" value="G_PROTEIN_RECEP_F2_4"/>
    <property type="match status" value="1"/>
</dbReference>
<feature type="transmembrane region" description="Helical" evidence="17">
    <location>
        <begin position="396"/>
        <end position="421"/>
    </location>
</feature>
<evidence type="ECO:0000256" key="17">
    <source>
        <dbReference type="SAM" id="Phobius"/>
    </source>
</evidence>
<evidence type="ECO:0000256" key="13">
    <source>
        <dbReference type="ARBA" id="ARBA00023170"/>
    </source>
</evidence>
<evidence type="ECO:0000256" key="12">
    <source>
        <dbReference type="ARBA" id="ARBA00023157"/>
    </source>
</evidence>
<evidence type="ECO:0000256" key="5">
    <source>
        <dbReference type="ARBA" id="ARBA00022692"/>
    </source>
</evidence>
<dbReference type="Ensembl" id="ENSPSIT00000020537.1">
    <property type="protein sequence ID" value="ENSPSIP00000020440.1"/>
    <property type="gene ID" value="ENSPSIG00000018077.1"/>
</dbReference>
<dbReference type="GeneTree" id="ENSGT00940000163334"/>
<dbReference type="InterPro" id="IPR000203">
    <property type="entry name" value="GPS"/>
</dbReference>
<dbReference type="eggNOG" id="KOG4193">
    <property type="taxonomic scope" value="Eukaryota"/>
</dbReference>
<dbReference type="Gene3D" id="2.60.220.50">
    <property type="match status" value="1"/>
</dbReference>
<dbReference type="FunFam" id="1.20.1070.10:FF:000054">
    <property type="entry name" value="Adhesion G protein-coupled receptor E3"/>
    <property type="match status" value="1"/>
</dbReference>
<sequence>FCSFVNSTLVNLETICAQNTTVSLEEVAIPFGSLLNSSALSAGESKNVRSAVMLLLQSVELAVLDAALKSPKMKRQNVTTESMAISTLLIDTNADSCDKGFRLRAQEDAMDIDCNTVTEGGSQNSTAIAFISYSTLDVIINKGIFEEGDLMDHKKLNSRVVSGAIRAGRHMNFSKPVNITLRHRQVKKEEEKVHCVHLKAITGKDIWAHNDCTVVHMNNTHTVCSCNHLSSFALLIGPMGVEDSLPLTIITYVGLTLSLLCLLLAILTFVLCRSIRNVSTSIHLQLCLCLFLADLLFLTFVTHTSNQVACAVTAGLLHYLFLACFTWMFLEGLHLFLTVRNLKVVNYTSASRFKKRYMYPFGYGFPALIVAISAAVNSDGYGSTKHCWLNLEKGFHWSFLGPVCAIILINLTFFIVILWILRDKLSSLNEDVSTLKDTRVLTFKAVAQVFILGCTWSLGLLQIGSAKMVMAYLFTIVNSLQGVFIFLVHCLLNRQVREEYRRWITSTRKPSPTTQTFSLSTPAVSSSPKMVSWEDPVSTLSS</sequence>
<reference evidence="20" key="3">
    <citation type="submission" date="2025-08" db="UniProtKB">
        <authorList>
            <consortium name="Ensembl"/>
        </authorList>
    </citation>
    <scope>IDENTIFICATION</scope>
</reference>
<dbReference type="Pfam" id="PF01825">
    <property type="entry name" value="GPS"/>
    <property type="match status" value="1"/>
</dbReference>
<keyword evidence="21" id="KW-1185">Reference proteome</keyword>
<dbReference type="GO" id="GO:0004930">
    <property type="term" value="F:G protein-coupled receptor activity"/>
    <property type="evidence" value="ECO:0007669"/>
    <property type="project" value="UniProtKB-KW"/>
</dbReference>
<evidence type="ECO:0000256" key="16">
    <source>
        <dbReference type="SAM" id="MobiDB-lite"/>
    </source>
</evidence>
<evidence type="ECO:0000256" key="1">
    <source>
        <dbReference type="ARBA" id="ARBA00004651"/>
    </source>
</evidence>
<feature type="transmembrane region" description="Helical" evidence="17">
    <location>
        <begin position="469"/>
        <end position="492"/>
    </location>
</feature>
<dbReference type="EMBL" id="AGCU01146809">
    <property type="status" value="NOT_ANNOTATED_CDS"/>
    <property type="molecule type" value="Genomic_DNA"/>
</dbReference>
<feature type="transmembrane region" description="Helical" evidence="17">
    <location>
        <begin position="357"/>
        <end position="376"/>
    </location>
</feature>
<reference evidence="21" key="2">
    <citation type="journal article" date="2013" name="Nat. Genet.">
        <title>The draft genomes of soft-shell turtle and green sea turtle yield insights into the development and evolution of the turtle-specific body plan.</title>
        <authorList>
            <person name="Wang Z."/>
            <person name="Pascual-Anaya J."/>
            <person name="Zadissa A."/>
            <person name="Li W."/>
            <person name="Niimura Y."/>
            <person name="Huang Z."/>
            <person name="Li C."/>
            <person name="White S."/>
            <person name="Xiong Z."/>
            <person name="Fang D."/>
            <person name="Wang B."/>
            <person name="Ming Y."/>
            <person name="Chen Y."/>
            <person name="Zheng Y."/>
            <person name="Kuraku S."/>
            <person name="Pignatelli M."/>
            <person name="Herrero J."/>
            <person name="Beal K."/>
            <person name="Nozawa M."/>
            <person name="Li Q."/>
            <person name="Wang J."/>
            <person name="Zhang H."/>
            <person name="Yu L."/>
            <person name="Shigenobu S."/>
            <person name="Wang J."/>
            <person name="Liu J."/>
            <person name="Flicek P."/>
            <person name="Searle S."/>
            <person name="Wang J."/>
            <person name="Kuratani S."/>
            <person name="Yin Y."/>
            <person name="Aken B."/>
            <person name="Zhang G."/>
            <person name="Irie N."/>
        </authorList>
    </citation>
    <scope>NUCLEOTIDE SEQUENCE [LARGE SCALE GENOMIC DNA]</scope>
    <source>
        <strain evidence="21">Daiwa-1</strain>
    </source>
</reference>
<evidence type="ECO:0000256" key="6">
    <source>
        <dbReference type="ARBA" id="ARBA00022729"/>
    </source>
</evidence>
<dbReference type="EMBL" id="AGCU01146811">
    <property type="status" value="NOT_ANNOTATED_CDS"/>
    <property type="molecule type" value="Genomic_DNA"/>
</dbReference>
<dbReference type="PROSITE" id="PS00650">
    <property type="entry name" value="G_PROTEIN_RECEP_F2_2"/>
    <property type="match status" value="1"/>
</dbReference>
<dbReference type="InterPro" id="IPR017983">
    <property type="entry name" value="GPCR_2_secretin-like_CS"/>
</dbReference>
<comment type="subcellular location">
    <subcellularLocation>
        <location evidence="1">Cell membrane</location>
        <topology evidence="1">Multi-pass membrane protein</topology>
    </subcellularLocation>
</comment>
<feature type="region of interest" description="Disordered" evidence="16">
    <location>
        <begin position="508"/>
        <end position="542"/>
    </location>
</feature>
<dbReference type="Pfam" id="PF00002">
    <property type="entry name" value="7tm_2"/>
    <property type="match status" value="1"/>
</dbReference>
<organism evidence="20 21">
    <name type="scientific">Pelodiscus sinensis</name>
    <name type="common">Chinese softshell turtle</name>
    <name type="synonym">Trionyx sinensis</name>
    <dbReference type="NCBI Taxonomy" id="13735"/>
    <lineage>
        <taxon>Eukaryota</taxon>
        <taxon>Metazoa</taxon>
        <taxon>Chordata</taxon>
        <taxon>Craniata</taxon>
        <taxon>Vertebrata</taxon>
        <taxon>Euteleostomi</taxon>
        <taxon>Archelosauria</taxon>
        <taxon>Testudinata</taxon>
        <taxon>Testudines</taxon>
        <taxon>Cryptodira</taxon>
        <taxon>Trionychia</taxon>
        <taxon>Trionychidae</taxon>
        <taxon>Pelodiscus</taxon>
    </lineage>
</organism>
<keyword evidence="11 17" id="KW-0472">Membrane</keyword>
<evidence type="ECO:0000256" key="11">
    <source>
        <dbReference type="ARBA" id="ARBA00023136"/>
    </source>
</evidence>
<evidence type="ECO:0000256" key="8">
    <source>
        <dbReference type="ARBA" id="ARBA00022837"/>
    </source>
</evidence>
<dbReference type="SMART" id="SM00303">
    <property type="entry name" value="GPS"/>
    <property type="match status" value="1"/>
</dbReference>
<dbReference type="Gene3D" id="1.20.1070.10">
    <property type="entry name" value="Rhodopsin 7-helix transmembrane proteins"/>
    <property type="match status" value="1"/>
</dbReference>
<dbReference type="InterPro" id="IPR046338">
    <property type="entry name" value="GAIN_dom_sf"/>
</dbReference>
<evidence type="ECO:0000259" key="19">
    <source>
        <dbReference type="PROSITE" id="PS50261"/>
    </source>
</evidence>
<evidence type="ECO:0000256" key="7">
    <source>
        <dbReference type="ARBA" id="ARBA00022737"/>
    </source>
</evidence>
<dbReference type="InterPro" id="IPR057244">
    <property type="entry name" value="GAIN_B"/>
</dbReference>
<dbReference type="GO" id="GO:0005886">
    <property type="term" value="C:plasma membrane"/>
    <property type="evidence" value="ECO:0007669"/>
    <property type="project" value="UniProtKB-SubCell"/>
</dbReference>
<keyword evidence="3" id="KW-1003">Cell membrane</keyword>
<evidence type="ECO:0000256" key="14">
    <source>
        <dbReference type="ARBA" id="ARBA00023180"/>
    </source>
</evidence>
<reference evidence="20" key="4">
    <citation type="submission" date="2025-09" db="UniProtKB">
        <authorList>
            <consortium name="Ensembl"/>
        </authorList>
    </citation>
    <scope>IDENTIFICATION</scope>
</reference>
<feature type="transmembrane region" description="Helical" evidence="17">
    <location>
        <begin position="441"/>
        <end position="463"/>
    </location>
</feature>
<dbReference type="FunFam" id="2.60.220.50:FF:000022">
    <property type="entry name" value="Adhesion G protein-coupled receptor E3"/>
    <property type="match status" value="1"/>
</dbReference>
<keyword evidence="6" id="KW-0732">Signal</keyword>
<keyword evidence="5 17" id="KW-0812">Transmembrane</keyword>
<feature type="domain" description="GAIN-B" evidence="18">
    <location>
        <begin position="76"/>
        <end position="242"/>
    </location>
</feature>
<keyword evidence="4" id="KW-0245">EGF-like domain</keyword>
<evidence type="ECO:0000256" key="2">
    <source>
        <dbReference type="ARBA" id="ARBA00007343"/>
    </source>
</evidence>
<keyword evidence="14" id="KW-0325">Glycoprotein</keyword>
<dbReference type="PROSITE" id="PS50221">
    <property type="entry name" value="GAIN_B"/>
    <property type="match status" value="1"/>
</dbReference>
<name>K7GJH9_PELSI</name>
<feature type="domain" description="G-protein coupled receptors family 2 profile 2" evidence="19">
    <location>
        <begin position="247"/>
        <end position="493"/>
    </location>
</feature>
<evidence type="ECO:0000313" key="20">
    <source>
        <dbReference type="Ensembl" id="ENSPSIP00000020440.1"/>
    </source>
</evidence>
<keyword evidence="7" id="KW-0677">Repeat</keyword>
<feature type="compositionally biased region" description="Polar residues" evidence="16">
    <location>
        <begin position="508"/>
        <end position="529"/>
    </location>
</feature>
<keyword evidence="12" id="KW-1015">Disulfide bond</keyword>
<proteinExistence type="inferred from homology"/>
<keyword evidence="10" id="KW-0297">G-protein coupled receptor</keyword>
<dbReference type="InterPro" id="IPR001740">
    <property type="entry name" value="GPCR_2_EMR1-like_rcpt"/>
</dbReference>
<dbReference type="PANTHER" id="PTHR12011">
    <property type="entry name" value="ADHESION G-PROTEIN COUPLED RECEPTOR"/>
    <property type="match status" value="1"/>
</dbReference>
<dbReference type="AlphaFoldDB" id="K7GJH9"/>
<feature type="transmembrane region" description="Helical" evidence="17">
    <location>
        <begin position="284"/>
        <end position="304"/>
    </location>
</feature>
<dbReference type="PANTHER" id="PTHR12011:SF433">
    <property type="entry name" value="ADHESION G PROTEIN-COUPLED RECEPTOR E1-LIKE-RELATED"/>
    <property type="match status" value="1"/>
</dbReference>
<evidence type="ECO:0000256" key="15">
    <source>
        <dbReference type="ARBA" id="ARBA00023224"/>
    </source>
</evidence>
<dbReference type="EMBL" id="AGCU01146810">
    <property type="status" value="NOT_ANNOTATED_CDS"/>
    <property type="molecule type" value="Genomic_DNA"/>
</dbReference>
<dbReference type="HOGENOM" id="CLU_002753_3_7_1"/>
<evidence type="ECO:0000256" key="3">
    <source>
        <dbReference type="ARBA" id="ARBA00022475"/>
    </source>
</evidence>
<dbReference type="InterPro" id="IPR017981">
    <property type="entry name" value="GPCR_2-like_7TM"/>
</dbReference>
<evidence type="ECO:0000256" key="10">
    <source>
        <dbReference type="ARBA" id="ARBA00023040"/>
    </source>
</evidence>
<accession>K7GJH9</accession>
<dbReference type="GO" id="GO:0007166">
    <property type="term" value="P:cell surface receptor signaling pathway"/>
    <property type="evidence" value="ECO:0007669"/>
    <property type="project" value="InterPro"/>
</dbReference>
<reference evidence="21" key="1">
    <citation type="submission" date="2011-10" db="EMBL/GenBank/DDBJ databases">
        <authorList>
            <consortium name="Soft-shell Turtle Genome Consortium"/>
        </authorList>
    </citation>
    <scope>NUCLEOTIDE SEQUENCE [LARGE SCALE GENOMIC DNA]</scope>
    <source>
        <strain evidence="21">Daiwa-1</strain>
    </source>
</reference>
<dbReference type="GO" id="GO:0007189">
    <property type="term" value="P:adenylate cyclase-activating G protein-coupled receptor signaling pathway"/>
    <property type="evidence" value="ECO:0007669"/>
    <property type="project" value="TreeGrafter"/>
</dbReference>
<protein>
    <submittedName>
        <fullName evidence="20">Adhesion G protein-coupled receptor E3-like</fullName>
    </submittedName>
</protein>
<dbReference type="PRINTS" id="PR00249">
    <property type="entry name" value="GPCRSECRETIN"/>
</dbReference>
<keyword evidence="9 17" id="KW-1133">Transmembrane helix</keyword>
<dbReference type="InterPro" id="IPR000832">
    <property type="entry name" value="GPCR_2_secretin-like"/>
</dbReference>
<feature type="transmembrane region" description="Helical" evidence="17">
    <location>
        <begin position="316"/>
        <end position="337"/>
    </location>
</feature>
<evidence type="ECO:0000256" key="9">
    <source>
        <dbReference type="ARBA" id="ARBA00022989"/>
    </source>
</evidence>
<dbReference type="OMA" id="QIGSAKM"/>
<dbReference type="CDD" id="cd15439">
    <property type="entry name" value="7tmB2_EMR"/>
    <property type="match status" value="1"/>
</dbReference>
<evidence type="ECO:0000256" key="4">
    <source>
        <dbReference type="ARBA" id="ARBA00022536"/>
    </source>
</evidence>
<feature type="transmembrane region" description="Helical" evidence="17">
    <location>
        <begin position="249"/>
        <end position="272"/>
    </location>
</feature>
<evidence type="ECO:0000313" key="21">
    <source>
        <dbReference type="Proteomes" id="UP000007267"/>
    </source>
</evidence>